<dbReference type="Pfam" id="PF13245">
    <property type="entry name" value="AAA_19"/>
    <property type="match status" value="1"/>
</dbReference>
<dbReference type="GO" id="GO:0016787">
    <property type="term" value="F:hydrolase activity"/>
    <property type="evidence" value="ECO:0007669"/>
    <property type="project" value="UniProtKB-KW"/>
</dbReference>
<evidence type="ECO:0000256" key="3">
    <source>
        <dbReference type="ARBA" id="ARBA00022806"/>
    </source>
</evidence>
<dbReference type="Gene3D" id="3.40.50.300">
    <property type="entry name" value="P-loop containing nucleotide triphosphate hydrolases"/>
    <property type="match status" value="3"/>
</dbReference>
<comment type="caution">
    <text evidence="7">The sequence shown here is derived from an EMBL/GenBank/DDBJ whole genome shotgun (WGS) entry which is preliminary data.</text>
</comment>
<dbReference type="GO" id="GO:0003677">
    <property type="term" value="F:DNA binding"/>
    <property type="evidence" value="ECO:0007669"/>
    <property type="project" value="InterPro"/>
</dbReference>
<name>A0A931MDF8_9BACT</name>
<dbReference type="InterPro" id="IPR000212">
    <property type="entry name" value="DNA_helicase_UvrD/REP"/>
</dbReference>
<dbReference type="Proteomes" id="UP000628448">
    <property type="component" value="Unassembled WGS sequence"/>
</dbReference>
<evidence type="ECO:0000256" key="5">
    <source>
        <dbReference type="ARBA" id="ARBA00034923"/>
    </source>
</evidence>
<feature type="domain" description="UvrD-like helicase C-terminal" evidence="6">
    <location>
        <begin position="375"/>
        <end position="478"/>
    </location>
</feature>
<organism evidence="7 8">
    <name type="scientific">Panacibacter microcysteis</name>
    <dbReference type="NCBI Taxonomy" id="2793269"/>
    <lineage>
        <taxon>Bacteria</taxon>
        <taxon>Pseudomonadati</taxon>
        <taxon>Bacteroidota</taxon>
        <taxon>Chitinophagia</taxon>
        <taxon>Chitinophagales</taxon>
        <taxon>Chitinophagaceae</taxon>
        <taxon>Panacibacter</taxon>
    </lineage>
</organism>
<dbReference type="InterPro" id="IPR014017">
    <property type="entry name" value="DNA_helicase_UvrD-like_C"/>
</dbReference>
<proteinExistence type="predicted"/>
<dbReference type="PANTHER" id="PTHR11070:SF2">
    <property type="entry name" value="ATP-DEPENDENT DNA HELICASE SRS2"/>
    <property type="match status" value="1"/>
</dbReference>
<dbReference type="SUPFAM" id="SSF52540">
    <property type="entry name" value="P-loop containing nucleoside triphosphate hydrolases"/>
    <property type="match status" value="1"/>
</dbReference>
<dbReference type="RefSeq" id="WP_196992661.1">
    <property type="nucleotide sequence ID" value="NZ_JADWYR010000003.1"/>
</dbReference>
<protein>
    <recommendedName>
        <fullName evidence="5">DNA 3'-5' helicase II</fullName>
    </recommendedName>
</protein>
<dbReference type="AlphaFoldDB" id="A0A931MDF8"/>
<gene>
    <name evidence="7" type="ORF">I5907_20165</name>
</gene>
<keyword evidence="4" id="KW-0067">ATP-binding</keyword>
<keyword evidence="1" id="KW-0547">Nucleotide-binding</keyword>
<evidence type="ECO:0000256" key="4">
    <source>
        <dbReference type="ARBA" id="ARBA00022840"/>
    </source>
</evidence>
<evidence type="ECO:0000259" key="6">
    <source>
        <dbReference type="Pfam" id="PF13361"/>
    </source>
</evidence>
<dbReference type="Pfam" id="PF13361">
    <property type="entry name" value="UvrD_C"/>
    <property type="match status" value="1"/>
</dbReference>
<dbReference type="GO" id="GO:0003678">
    <property type="term" value="F:DNA helicase activity"/>
    <property type="evidence" value="ECO:0007669"/>
    <property type="project" value="InterPro"/>
</dbReference>
<sequence>MKILLAGPGTGKTTKVKKIISEDFPEAEKINVISFTNATVNDLTNSFNENPKVSCSTLHSFALKLNHLPELHIIDNKVEFKILSALSNKIEIDFSTLCEFVKCITFDGMIASCVGFIKANPAYAEEKIGKLDLLLVDEFQDFNPNEQELVMLASKLSAETIILGDDDQSIYGFKDADPDGIISLYNNETVTKIDHENICYRCPDEVVDYCVKLLKRNKKRVDKAWNKSNKEGNIYFKQLLTQSQCDDYNLEIIKTIKAKEPDASILVLSPLGVVVETLKAKLTEEQIAINDCWNEDWDKELLAKIWWMNAIYGKNKLPYILFLLKHYGHFAKAKLITLLKTKFQAGFTEDQLIKDLLDLGYLPEQLATFITSQPSIAEFFDTQEEFDSLKEYIDEDEIAESISYLTSKVKVKKEFEKGQINFMSIHKSKGLQADYVLINGLVSGILPNESRGLDTIEAQRRLLFVGMTRALKELHMVSTVEWQGKDLMGNNADMQEFKFDKYKRKYNGKTSKFVEEIKV</sequence>
<evidence type="ECO:0000313" key="8">
    <source>
        <dbReference type="Proteomes" id="UP000628448"/>
    </source>
</evidence>
<keyword evidence="8" id="KW-1185">Reference proteome</keyword>
<keyword evidence="3 7" id="KW-0347">Helicase</keyword>
<evidence type="ECO:0000256" key="2">
    <source>
        <dbReference type="ARBA" id="ARBA00022801"/>
    </source>
</evidence>
<dbReference type="PANTHER" id="PTHR11070">
    <property type="entry name" value="UVRD / RECB / PCRA DNA HELICASE FAMILY MEMBER"/>
    <property type="match status" value="1"/>
</dbReference>
<dbReference type="InterPro" id="IPR027417">
    <property type="entry name" value="P-loop_NTPase"/>
</dbReference>
<keyword evidence="2" id="KW-0378">Hydrolase</keyword>
<dbReference type="EMBL" id="JADWYR010000003">
    <property type="protein sequence ID" value="MBG9378562.1"/>
    <property type="molecule type" value="Genomic_DNA"/>
</dbReference>
<reference evidence="7" key="1">
    <citation type="submission" date="2020-11" db="EMBL/GenBank/DDBJ databases">
        <title>Bacterial whole genome sequence for Panacibacter sp. DH6.</title>
        <authorList>
            <person name="Le V."/>
            <person name="Ko S."/>
            <person name="Ahn C.-Y."/>
            <person name="Oh H.-M."/>
        </authorList>
    </citation>
    <scope>NUCLEOTIDE SEQUENCE</scope>
    <source>
        <strain evidence="7">DH6</strain>
    </source>
</reference>
<dbReference type="GO" id="GO:0005524">
    <property type="term" value="F:ATP binding"/>
    <property type="evidence" value="ECO:0007669"/>
    <property type="project" value="UniProtKB-KW"/>
</dbReference>
<evidence type="ECO:0000313" key="7">
    <source>
        <dbReference type="EMBL" id="MBG9378562.1"/>
    </source>
</evidence>
<evidence type="ECO:0000256" key="1">
    <source>
        <dbReference type="ARBA" id="ARBA00022741"/>
    </source>
</evidence>
<accession>A0A931MDF8</accession>